<accession>A0ABU1CDI3</accession>
<organism evidence="3 4">
    <name type="scientific">Lysobacter arvi</name>
    <dbReference type="NCBI Taxonomy" id="3038776"/>
    <lineage>
        <taxon>Bacteria</taxon>
        <taxon>Pseudomonadati</taxon>
        <taxon>Pseudomonadota</taxon>
        <taxon>Gammaproteobacteria</taxon>
        <taxon>Lysobacterales</taxon>
        <taxon>Lysobacteraceae</taxon>
        <taxon>Lysobacter</taxon>
    </lineage>
</organism>
<proteinExistence type="predicted"/>
<dbReference type="InterPro" id="IPR001466">
    <property type="entry name" value="Beta-lactam-related"/>
</dbReference>
<keyword evidence="3" id="KW-0378">Hydrolase</keyword>
<keyword evidence="4" id="KW-1185">Reference proteome</keyword>
<comment type="caution">
    <text evidence="3">The sequence shown here is derived from an EMBL/GenBank/DDBJ whole genome shotgun (WGS) entry which is preliminary data.</text>
</comment>
<dbReference type="EMBL" id="JARUHG010000001">
    <property type="protein sequence ID" value="MDR0182107.1"/>
    <property type="molecule type" value="Genomic_DNA"/>
</dbReference>
<protein>
    <submittedName>
        <fullName evidence="3">Serine hydrolase</fullName>
        <ecNumber evidence="3">3.1.1.103</ecNumber>
    </submittedName>
</protein>
<evidence type="ECO:0000313" key="3">
    <source>
        <dbReference type="EMBL" id="MDR0182107.1"/>
    </source>
</evidence>
<sequence>MKSRSDHGRLPWSRAASHRTAAPHAWRARFAMVLAAWIAAAPAMAADPAWEPQRLQRIDAFLERATGPGGYTGAVALIARDGRIVYERAAGHANVARTRPMRSDAIFRVYSMTKPITSVAALMLVEEGRLGLDDPVSRHLPEFAAVQRFTGGTADAPTSAPTERPITIRHLLTHTAGFATGGHEAAVALLERQHLADSPTLAEFARRVARAPLADEPGTRFRYDGVNTEVLARVVEVVSGRRFGDFLQQRIFTPLRMHDTGFDVPHEQRGRVVDITARDANGRLTRADADHARIPGERLRGYDSGAGGLYSTVRDYLRFAQMLADDGRAGGTQLLSRKTVEMMMRDQLATFDPAIVGPTAGEGFGLGGYVVTDVARRGRLGSVGQFGWSGAASTYFTVDRSERLVALLLCQHLPDDSPGDLPRLSVPFFNLVYQAVP</sequence>
<evidence type="ECO:0000256" key="1">
    <source>
        <dbReference type="SAM" id="SignalP"/>
    </source>
</evidence>
<reference evidence="3 4" key="1">
    <citation type="submission" date="2023-04" db="EMBL/GenBank/DDBJ databases">
        <title>Lysobacter sp. strain UC isolated from soil sample.</title>
        <authorList>
            <person name="Choksket S."/>
            <person name="Harshvardhan F."/>
            <person name="Rana R."/>
            <person name="Patil P.B."/>
            <person name="Korpole S."/>
        </authorList>
    </citation>
    <scope>NUCLEOTIDE SEQUENCE [LARGE SCALE GENOMIC DNA]</scope>
    <source>
        <strain evidence="3 4">UC</strain>
    </source>
</reference>
<dbReference type="PANTHER" id="PTHR43283:SF3">
    <property type="entry name" value="BETA-LACTAMASE FAMILY PROTEIN (AFU_ORTHOLOGUE AFUA_5G07500)"/>
    <property type="match status" value="1"/>
</dbReference>
<evidence type="ECO:0000259" key="2">
    <source>
        <dbReference type="Pfam" id="PF00144"/>
    </source>
</evidence>
<dbReference type="InterPro" id="IPR050789">
    <property type="entry name" value="Diverse_Enzym_Activities"/>
</dbReference>
<dbReference type="GO" id="GO:0016787">
    <property type="term" value="F:hydrolase activity"/>
    <property type="evidence" value="ECO:0007669"/>
    <property type="project" value="UniProtKB-KW"/>
</dbReference>
<feature type="domain" description="Beta-lactamase-related" evidence="2">
    <location>
        <begin position="61"/>
        <end position="416"/>
    </location>
</feature>
<feature type="chain" id="PRO_5045724337" evidence="1">
    <location>
        <begin position="46"/>
        <end position="437"/>
    </location>
</feature>
<feature type="signal peptide" evidence="1">
    <location>
        <begin position="1"/>
        <end position="45"/>
    </location>
</feature>
<dbReference type="Gene3D" id="3.40.710.10">
    <property type="entry name" value="DD-peptidase/beta-lactamase superfamily"/>
    <property type="match status" value="1"/>
</dbReference>
<dbReference type="RefSeq" id="WP_309261265.1">
    <property type="nucleotide sequence ID" value="NZ_JARUHG010000001.1"/>
</dbReference>
<name>A0ABU1CDI3_9GAMM</name>
<dbReference type="InterPro" id="IPR012338">
    <property type="entry name" value="Beta-lactam/transpept-like"/>
</dbReference>
<dbReference type="Pfam" id="PF00144">
    <property type="entry name" value="Beta-lactamase"/>
    <property type="match status" value="1"/>
</dbReference>
<dbReference type="EC" id="3.1.1.103" evidence="3"/>
<keyword evidence="1" id="KW-0732">Signal</keyword>
<evidence type="ECO:0000313" key="4">
    <source>
        <dbReference type="Proteomes" id="UP001233535"/>
    </source>
</evidence>
<dbReference type="PANTHER" id="PTHR43283">
    <property type="entry name" value="BETA-LACTAMASE-RELATED"/>
    <property type="match status" value="1"/>
</dbReference>
<dbReference type="SUPFAM" id="SSF56601">
    <property type="entry name" value="beta-lactamase/transpeptidase-like"/>
    <property type="match status" value="1"/>
</dbReference>
<gene>
    <name evidence="3" type="ORF">P8609_03870</name>
</gene>
<dbReference type="Proteomes" id="UP001233535">
    <property type="component" value="Unassembled WGS sequence"/>
</dbReference>